<gene>
    <name evidence="1" type="ORF">ACFYNZ_30115</name>
</gene>
<keyword evidence="2" id="KW-1185">Reference proteome</keyword>
<reference evidence="1 2" key="1">
    <citation type="submission" date="2024-10" db="EMBL/GenBank/DDBJ databases">
        <title>The Natural Products Discovery Center: Release of the First 8490 Sequenced Strains for Exploring Actinobacteria Biosynthetic Diversity.</title>
        <authorList>
            <person name="Kalkreuter E."/>
            <person name="Kautsar S.A."/>
            <person name="Yang D."/>
            <person name="Bader C.D."/>
            <person name="Teijaro C.N."/>
            <person name="Fluegel L."/>
            <person name="Davis C.M."/>
            <person name="Simpson J.R."/>
            <person name="Lauterbach L."/>
            <person name="Steele A.D."/>
            <person name="Gui C."/>
            <person name="Meng S."/>
            <person name="Li G."/>
            <person name="Viehrig K."/>
            <person name="Ye F."/>
            <person name="Su P."/>
            <person name="Kiefer A.F."/>
            <person name="Nichols A."/>
            <person name="Cepeda A.J."/>
            <person name="Yan W."/>
            <person name="Fan B."/>
            <person name="Jiang Y."/>
            <person name="Adhikari A."/>
            <person name="Zheng C.-J."/>
            <person name="Schuster L."/>
            <person name="Cowan T.M."/>
            <person name="Smanski M.J."/>
            <person name="Chevrette M.G."/>
            <person name="De Carvalho L.P.S."/>
            <person name="Shen B."/>
        </authorList>
    </citation>
    <scope>NUCLEOTIDE SEQUENCE [LARGE SCALE GENOMIC DNA]</scope>
    <source>
        <strain evidence="1 2">NPDC007147</strain>
    </source>
</reference>
<dbReference type="EMBL" id="JBIAFJ010000038">
    <property type="protein sequence ID" value="MFE9173667.1"/>
    <property type="molecule type" value="Genomic_DNA"/>
</dbReference>
<dbReference type="Proteomes" id="UP001601197">
    <property type="component" value="Unassembled WGS sequence"/>
</dbReference>
<proteinExistence type="predicted"/>
<name>A0ABW6L4P0_9ACTN</name>
<evidence type="ECO:0000313" key="2">
    <source>
        <dbReference type="Proteomes" id="UP001601197"/>
    </source>
</evidence>
<accession>A0ABW6L4P0</accession>
<organism evidence="1 2">
    <name type="scientific">Streptomyces kebangsaanensis</name>
    <dbReference type="NCBI Taxonomy" id="864058"/>
    <lineage>
        <taxon>Bacteria</taxon>
        <taxon>Bacillati</taxon>
        <taxon>Actinomycetota</taxon>
        <taxon>Actinomycetes</taxon>
        <taxon>Kitasatosporales</taxon>
        <taxon>Streptomycetaceae</taxon>
        <taxon>Streptomyces</taxon>
    </lineage>
</organism>
<evidence type="ECO:0000313" key="1">
    <source>
        <dbReference type="EMBL" id="MFE9173667.1"/>
    </source>
</evidence>
<comment type="caution">
    <text evidence="1">The sequence shown here is derived from an EMBL/GenBank/DDBJ whole genome shotgun (WGS) entry which is preliminary data.</text>
</comment>
<sequence>MRPCSSPWATGRGILFPGLFAVRFSDFFASVGIALAERALGPAHILTGARLMHLTSAVTVESALGRHRPV</sequence>
<dbReference type="RefSeq" id="WP_388352635.1">
    <property type="nucleotide sequence ID" value="NZ_JBIAFJ010000038.1"/>
</dbReference>
<protein>
    <submittedName>
        <fullName evidence="1">Uncharacterized protein</fullName>
    </submittedName>
</protein>